<dbReference type="VEuPathDB" id="FungiDB:HpaG802950"/>
<evidence type="ECO:0000313" key="3">
    <source>
        <dbReference type="Proteomes" id="UP000011713"/>
    </source>
</evidence>
<evidence type="ECO:0000256" key="1">
    <source>
        <dbReference type="SAM" id="MobiDB-lite"/>
    </source>
</evidence>
<protein>
    <submittedName>
        <fullName evidence="2">Uncharacterized protein</fullName>
    </submittedName>
</protein>
<keyword evidence="3" id="KW-1185">Reference proteome</keyword>
<dbReference type="EnsemblProtists" id="HpaT802950">
    <property type="protein sequence ID" value="HpaP802950"/>
    <property type="gene ID" value="HpaG802950"/>
</dbReference>
<name>M4B9J0_HYAAE</name>
<feature type="compositionally biased region" description="Basic residues" evidence="1">
    <location>
        <begin position="1"/>
        <end position="19"/>
    </location>
</feature>
<feature type="region of interest" description="Disordered" evidence="1">
    <location>
        <begin position="1"/>
        <end position="51"/>
    </location>
</feature>
<accession>M4B9J0</accession>
<proteinExistence type="predicted"/>
<dbReference type="Proteomes" id="UP000011713">
    <property type="component" value="Unassembled WGS sequence"/>
</dbReference>
<sequence length="315" mass="35263">MTGGKHRALYSQRGQRRQMHFPSQVQRQRVKPSSPPRSAQPAAAARARDSTTPWYIVQVGDDTQSQDIRVLELERQRAKSSKTATSQEETREIVALEATSDWTLDSRARLSPSHKTRRGQDAVEGRDGSSGSRCVFTPVKKARRGEQPFQAVQRLPDASGGERPLSSIASGGDMVLVNDDDELRHETQAQHTERECARRFSFETHDGHFSQHFGQNDDRNVRQVLLSKHLMKLVLMSKCGCPRSFSSTIVNLIWTKTTAQKKPLTVEWLRFSSKHLTAHAASIKRSLAKRAKLISGASSVEDSSLLSVLIPVQTW</sequence>
<dbReference type="HOGENOM" id="CLU_884127_0_0_1"/>
<dbReference type="eggNOG" id="ENOG502SQ6M">
    <property type="taxonomic scope" value="Eukaryota"/>
</dbReference>
<feature type="compositionally biased region" description="Low complexity" evidence="1">
    <location>
        <begin position="36"/>
        <end position="45"/>
    </location>
</feature>
<reference evidence="2" key="2">
    <citation type="submission" date="2015-06" db="UniProtKB">
        <authorList>
            <consortium name="EnsemblProtists"/>
        </authorList>
    </citation>
    <scope>IDENTIFICATION</scope>
    <source>
        <strain evidence="2">Emoy2</strain>
    </source>
</reference>
<dbReference type="AlphaFoldDB" id="M4B9J0"/>
<organism evidence="2 3">
    <name type="scientific">Hyaloperonospora arabidopsidis (strain Emoy2)</name>
    <name type="common">Downy mildew agent</name>
    <name type="synonym">Peronospora arabidopsidis</name>
    <dbReference type="NCBI Taxonomy" id="559515"/>
    <lineage>
        <taxon>Eukaryota</taxon>
        <taxon>Sar</taxon>
        <taxon>Stramenopiles</taxon>
        <taxon>Oomycota</taxon>
        <taxon>Peronosporomycetes</taxon>
        <taxon>Peronosporales</taxon>
        <taxon>Peronosporaceae</taxon>
        <taxon>Hyaloperonospora</taxon>
    </lineage>
</organism>
<evidence type="ECO:0000313" key="2">
    <source>
        <dbReference type="EnsemblProtists" id="HpaP802950"/>
    </source>
</evidence>
<feature type="region of interest" description="Disordered" evidence="1">
    <location>
        <begin position="105"/>
        <end position="134"/>
    </location>
</feature>
<reference evidence="3" key="1">
    <citation type="journal article" date="2010" name="Science">
        <title>Signatures of adaptation to obligate biotrophy in the Hyaloperonospora arabidopsidis genome.</title>
        <authorList>
            <person name="Baxter L."/>
            <person name="Tripathy S."/>
            <person name="Ishaque N."/>
            <person name="Boot N."/>
            <person name="Cabral A."/>
            <person name="Kemen E."/>
            <person name="Thines M."/>
            <person name="Ah-Fong A."/>
            <person name="Anderson R."/>
            <person name="Badejoko W."/>
            <person name="Bittner-Eddy P."/>
            <person name="Boore J.L."/>
            <person name="Chibucos M.C."/>
            <person name="Coates M."/>
            <person name="Dehal P."/>
            <person name="Delehaunty K."/>
            <person name="Dong S."/>
            <person name="Downton P."/>
            <person name="Dumas B."/>
            <person name="Fabro G."/>
            <person name="Fronick C."/>
            <person name="Fuerstenberg S.I."/>
            <person name="Fulton L."/>
            <person name="Gaulin E."/>
            <person name="Govers F."/>
            <person name="Hughes L."/>
            <person name="Humphray S."/>
            <person name="Jiang R.H."/>
            <person name="Judelson H."/>
            <person name="Kamoun S."/>
            <person name="Kyung K."/>
            <person name="Meijer H."/>
            <person name="Minx P."/>
            <person name="Morris P."/>
            <person name="Nelson J."/>
            <person name="Phuntumart V."/>
            <person name="Qutob D."/>
            <person name="Rehmany A."/>
            <person name="Rougon-Cardoso A."/>
            <person name="Ryden P."/>
            <person name="Torto-Alalibo T."/>
            <person name="Studholme D."/>
            <person name="Wang Y."/>
            <person name="Win J."/>
            <person name="Wood J."/>
            <person name="Clifton S.W."/>
            <person name="Rogers J."/>
            <person name="Van den Ackerveken G."/>
            <person name="Jones J.D."/>
            <person name="McDowell J.M."/>
            <person name="Beynon J."/>
            <person name="Tyler B.M."/>
        </authorList>
    </citation>
    <scope>NUCLEOTIDE SEQUENCE [LARGE SCALE GENOMIC DNA]</scope>
    <source>
        <strain evidence="3">Emoy2</strain>
    </source>
</reference>
<dbReference type="EMBL" id="JH598031">
    <property type="status" value="NOT_ANNOTATED_CDS"/>
    <property type="molecule type" value="Genomic_DNA"/>
</dbReference>
<dbReference type="InParanoid" id="M4B9J0"/>
<feature type="compositionally biased region" description="Basic and acidic residues" evidence="1">
    <location>
        <begin position="118"/>
        <end position="127"/>
    </location>
</feature>